<evidence type="ECO:0000256" key="1">
    <source>
        <dbReference type="SAM" id="Coils"/>
    </source>
</evidence>
<name>A0A2Z7CBY0_9LAMI</name>
<keyword evidence="1" id="KW-0175">Coiled coil</keyword>
<organism evidence="3 4">
    <name type="scientific">Dorcoceras hygrometricum</name>
    <dbReference type="NCBI Taxonomy" id="472368"/>
    <lineage>
        <taxon>Eukaryota</taxon>
        <taxon>Viridiplantae</taxon>
        <taxon>Streptophyta</taxon>
        <taxon>Embryophyta</taxon>
        <taxon>Tracheophyta</taxon>
        <taxon>Spermatophyta</taxon>
        <taxon>Magnoliopsida</taxon>
        <taxon>eudicotyledons</taxon>
        <taxon>Gunneridae</taxon>
        <taxon>Pentapetalae</taxon>
        <taxon>asterids</taxon>
        <taxon>lamiids</taxon>
        <taxon>Lamiales</taxon>
        <taxon>Gesneriaceae</taxon>
        <taxon>Didymocarpoideae</taxon>
        <taxon>Trichosporeae</taxon>
        <taxon>Loxocarpinae</taxon>
        <taxon>Dorcoceras</taxon>
    </lineage>
</organism>
<feature type="compositionally biased region" description="Basic and acidic residues" evidence="2">
    <location>
        <begin position="114"/>
        <end position="164"/>
    </location>
</feature>
<feature type="compositionally biased region" description="Low complexity" evidence="2">
    <location>
        <begin position="173"/>
        <end position="183"/>
    </location>
</feature>
<keyword evidence="4" id="KW-1185">Reference proteome</keyword>
<evidence type="ECO:0000256" key="2">
    <source>
        <dbReference type="SAM" id="MobiDB-lite"/>
    </source>
</evidence>
<feature type="compositionally biased region" description="Low complexity" evidence="2">
    <location>
        <begin position="318"/>
        <end position="329"/>
    </location>
</feature>
<feature type="region of interest" description="Disordered" evidence="2">
    <location>
        <begin position="308"/>
        <end position="341"/>
    </location>
</feature>
<proteinExistence type="predicted"/>
<dbReference type="EMBL" id="KQ997361">
    <property type="protein sequence ID" value="KZV44195.1"/>
    <property type="molecule type" value="Genomic_DNA"/>
</dbReference>
<dbReference type="AlphaFoldDB" id="A0A2Z7CBY0"/>
<feature type="region of interest" description="Disordered" evidence="2">
    <location>
        <begin position="27"/>
        <end position="63"/>
    </location>
</feature>
<reference evidence="3 4" key="1">
    <citation type="journal article" date="2015" name="Proc. Natl. Acad. Sci. U.S.A.">
        <title>The resurrection genome of Boea hygrometrica: A blueprint for survival of dehydration.</title>
        <authorList>
            <person name="Xiao L."/>
            <person name="Yang G."/>
            <person name="Zhang L."/>
            <person name="Yang X."/>
            <person name="Zhao S."/>
            <person name="Ji Z."/>
            <person name="Zhou Q."/>
            <person name="Hu M."/>
            <person name="Wang Y."/>
            <person name="Chen M."/>
            <person name="Xu Y."/>
            <person name="Jin H."/>
            <person name="Xiao X."/>
            <person name="Hu G."/>
            <person name="Bao F."/>
            <person name="Hu Y."/>
            <person name="Wan P."/>
            <person name="Li L."/>
            <person name="Deng X."/>
            <person name="Kuang T."/>
            <person name="Xiang C."/>
            <person name="Zhu J.K."/>
            <person name="Oliver M.J."/>
            <person name="He Y."/>
        </authorList>
    </citation>
    <scope>NUCLEOTIDE SEQUENCE [LARGE SCALE GENOMIC DNA]</scope>
    <source>
        <strain evidence="4">cv. XS01</strain>
    </source>
</reference>
<gene>
    <name evidence="3" type="ORF">F511_43914</name>
</gene>
<protein>
    <submittedName>
        <fullName evidence="3">Uncharacterized protein</fullName>
    </submittedName>
</protein>
<sequence length="341" mass="39179">MRESKDLNKLELHDLFANLKAYEFELETRSEDGPSTSQPTKAIAATTSKQCSPSTSKSAEQLSNDTMSLFVKKFGKFMRKSYIPSFNYNKSENISTDMIRYTFGRPWHFAADCNRPKKEERSKRDEKKDDRSKERSKERRMRTRSEKRPNRNNDRKVLVAEESNKNWADSDSDSTSSSCSSSDSEPEEVHCLMADQTTTQDEVFYFSNCEFTREDLINALNEMIHEYRKLSQTFEEVKDENNGLKNSSVESSTARLEDTDSLKNKLSKLMIENDLLKNKYCELKSENERLNEVMSSWTKSSVSLSKLHETQKPLNDKSSLGFSIGESSSVGTNTQSDLAYD</sequence>
<dbReference type="Proteomes" id="UP000250235">
    <property type="component" value="Unassembled WGS sequence"/>
</dbReference>
<evidence type="ECO:0000313" key="3">
    <source>
        <dbReference type="EMBL" id="KZV44195.1"/>
    </source>
</evidence>
<accession>A0A2Z7CBY0</accession>
<evidence type="ECO:0000313" key="4">
    <source>
        <dbReference type="Proteomes" id="UP000250235"/>
    </source>
</evidence>
<feature type="compositionally biased region" description="Polar residues" evidence="2">
    <location>
        <begin position="33"/>
        <end position="63"/>
    </location>
</feature>
<feature type="compositionally biased region" description="Polar residues" evidence="2">
    <location>
        <begin position="330"/>
        <end position="341"/>
    </location>
</feature>
<feature type="coiled-coil region" evidence="1">
    <location>
        <begin position="213"/>
        <end position="279"/>
    </location>
</feature>
<feature type="region of interest" description="Disordered" evidence="2">
    <location>
        <begin position="114"/>
        <end position="188"/>
    </location>
</feature>